<organism evidence="2">
    <name type="scientific">marine sediment metagenome</name>
    <dbReference type="NCBI Taxonomy" id="412755"/>
    <lineage>
        <taxon>unclassified sequences</taxon>
        <taxon>metagenomes</taxon>
        <taxon>ecological metagenomes</taxon>
    </lineage>
</organism>
<accession>A0A0F9ETM3</accession>
<name>A0A0F9ETM3_9ZZZZ</name>
<reference evidence="2" key="1">
    <citation type="journal article" date="2015" name="Nature">
        <title>Complex archaea that bridge the gap between prokaryotes and eukaryotes.</title>
        <authorList>
            <person name="Spang A."/>
            <person name="Saw J.H."/>
            <person name="Jorgensen S.L."/>
            <person name="Zaremba-Niedzwiedzka K."/>
            <person name="Martijn J."/>
            <person name="Lind A.E."/>
            <person name="van Eijk R."/>
            <person name="Schleper C."/>
            <person name="Guy L."/>
            <person name="Ettema T.J."/>
        </authorList>
    </citation>
    <scope>NUCLEOTIDE SEQUENCE</scope>
</reference>
<evidence type="ECO:0000256" key="1">
    <source>
        <dbReference type="SAM" id="Phobius"/>
    </source>
</evidence>
<keyword evidence="1" id="KW-0472">Membrane</keyword>
<feature type="transmembrane region" description="Helical" evidence="1">
    <location>
        <begin position="40"/>
        <end position="59"/>
    </location>
</feature>
<keyword evidence="1" id="KW-1133">Transmembrane helix</keyword>
<protein>
    <submittedName>
        <fullName evidence="2">Uncharacterized protein</fullName>
    </submittedName>
</protein>
<sequence>TWMMYNAMADAAMSPYYNRQMASAGYYYGAPPRYGPSGGMIALMVIGGIVVVIFLGMVLNRKGTT</sequence>
<dbReference type="EMBL" id="LAZR01023769">
    <property type="protein sequence ID" value="KKL77364.1"/>
    <property type="molecule type" value="Genomic_DNA"/>
</dbReference>
<proteinExistence type="predicted"/>
<feature type="non-terminal residue" evidence="2">
    <location>
        <position position="1"/>
    </location>
</feature>
<comment type="caution">
    <text evidence="2">The sequence shown here is derived from an EMBL/GenBank/DDBJ whole genome shotgun (WGS) entry which is preliminary data.</text>
</comment>
<keyword evidence="1" id="KW-0812">Transmembrane</keyword>
<dbReference type="AlphaFoldDB" id="A0A0F9ETM3"/>
<evidence type="ECO:0000313" key="2">
    <source>
        <dbReference type="EMBL" id="KKL77364.1"/>
    </source>
</evidence>
<gene>
    <name evidence="2" type="ORF">LCGC14_2035600</name>
</gene>